<feature type="region of interest" description="Disordered" evidence="3">
    <location>
        <begin position="318"/>
        <end position="370"/>
    </location>
</feature>
<feature type="compositionally biased region" description="Basic and acidic residues" evidence="3">
    <location>
        <begin position="1"/>
        <end position="10"/>
    </location>
</feature>
<reference evidence="6 7" key="1">
    <citation type="submission" date="2022-01" db="EMBL/GenBank/DDBJ databases">
        <title>Collection of gut derived symbiotic bacterial strains cultured from healthy donors.</title>
        <authorList>
            <person name="Lin H."/>
            <person name="Kohout C."/>
            <person name="Waligurski E."/>
            <person name="Pamer E.G."/>
        </authorList>
    </citation>
    <scope>NUCLEOTIDE SEQUENCE [LARGE SCALE GENOMIC DNA]</scope>
    <source>
        <strain evidence="6 7">DFI.7.58</strain>
    </source>
</reference>
<dbReference type="PANTHER" id="PTHR43343:SF3">
    <property type="entry name" value="PROTEASE DO-LIKE 8, CHLOROPLASTIC"/>
    <property type="match status" value="1"/>
</dbReference>
<evidence type="ECO:0000259" key="5">
    <source>
        <dbReference type="SMART" id="SM00228"/>
    </source>
</evidence>
<dbReference type="InterPro" id="IPR036034">
    <property type="entry name" value="PDZ_sf"/>
</dbReference>
<dbReference type="RefSeq" id="WP_237966994.1">
    <property type="nucleotide sequence ID" value="NZ_JAKNHQ010000015.1"/>
</dbReference>
<keyword evidence="4" id="KW-1133">Transmembrane helix</keyword>
<feature type="transmembrane region" description="Helical" evidence="4">
    <location>
        <begin position="286"/>
        <end position="307"/>
    </location>
</feature>
<keyword evidence="1" id="KW-0645">Protease</keyword>
<feature type="compositionally biased region" description="Low complexity" evidence="3">
    <location>
        <begin position="71"/>
        <end position="82"/>
    </location>
</feature>
<dbReference type="Proteomes" id="UP001298681">
    <property type="component" value="Unassembled WGS sequence"/>
</dbReference>
<dbReference type="InterPro" id="IPR051201">
    <property type="entry name" value="Chloro_Bact_Ser_Proteases"/>
</dbReference>
<dbReference type="EMBL" id="JAKNHQ010000015">
    <property type="protein sequence ID" value="MCG4611379.1"/>
    <property type="molecule type" value="Genomic_DNA"/>
</dbReference>
<evidence type="ECO:0000313" key="7">
    <source>
        <dbReference type="Proteomes" id="UP001298681"/>
    </source>
</evidence>
<dbReference type="Gene3D" id="2.30.42.10">
    <property type="match status" value="1"/>
</dbReference>
<dbReference type="Pfam" id="PF13180">
    <property type="entry name" value="PDZ_2"/>
    <property type="match status" value="1"/>
</dbReference>
<feature type="compositionally biased region" description="Low complexity" evidence="3">
    <location>
        <begin position="214"/>
        <end position="231"/>
    </location>
</feature>
<dbReference type="Gene3D" id="2.40.10.120">
    <property type="match status" value="1"/>
</dbReference>
<sequence length="691" mass="71574">MTDTDWKEEAGMGAEPPVPESPVIPPVAEGTEPGAGELPQQGAPAEPVQESPAGQLDGPEEASSDLLPDSGAPVGAAEPAGETNGPASAPSQPGESGEQVYEEPVADAPVGEQMEEPIPQDAFAEGATSEAPNGAVPEAAPGTPAEAGAQPSPQDGQGQPGTIHLEKDRDISSGAPIPDTMPVGREGAPQQEYGAPPYANPYQHYGQYQNPYMGSSYGQPPQGGPYQNPQAPYAPPYPQQQVYWNYQQQPGQPPMGGAMPPQPPQGGQPGQDPQEPRRKMSGGLKAFLWILGILAGLFLVAFCVVSINTAVLQMEQGGNTTEGQNPSASEPAPDGGTSPEEGQSSPPQNDATDPDNAGMVIEPRPEGDGMSAKEVYRQVVESVVGVETSADDGTGLLSQGSGIVATKSGYIITNAHVVEYSKDYNVTVTLHEDETAYAAVVVGYDKTSDLAILKIEADNLKPAVFGDVDQMEIGDEVLAIGNPGGLDFASTLTGGYISALNRTLKSNSDNGMTYIQTDAAINPGNSGGPLVNMYGQVIGINSNKIISTGYEGMGFAIPVSHAKSIIDDLIARGYVSGRARLGITASNVAGMQAQLAGLPNGVRIISIDPESSFAQAGAVVGDIITQADGDTIESMDDLYTVLGRHKPGDVIAVTLYQPSQNGGNGQSREVQITLLEDRGETQQTVSQPATP</sequence>
<feature type="compositionally biased region" description="Polar residues" evidence="3">
    <location>
        <begin position="340"/>
        <end position="351"/>
    </location>
</feature>
<dbReference type="PRINTS" id="PR00834">
    <property type="entry name" value="PROTEASES2C"/>
</dbReference>
<feature type="compositionally biased region" description="Low complexity" evidence="3">
    <location>
        <begin position="134"/>
        <end position="161"/>
    </location>
</feature>
<feature type="region of interest" description="Disordered" evidence="3">
    <location>
        <begin position="1"/>
        <end position="279"/>
    </location>
</feature>
<dbReference type="Pfam" id="PF13365">
    <property type="entry name" value="Trypsin_2"/>
    <property type="match status" value="1"/>
</dbReference>
<evidence type="ECO:0000256" key="1">
    <source>
        <dbReference type="ARBA" id="ARBA00022670"/>
    </source>
</evidence>
<feature type="compositionally biased region" description="Polar residues" evidence="3">
    <location>
        <begin position="318"/>
        <end position="328"/>
    </location>
</feature>
<dbReference type="InterPro" id="IPR009003">
    <property type="entry name" value="Peptidase_S1_PA"/>
</dbReference>
<gene>
    <name evidence="6" type="ORF">L0P57_10620</name>
</gene>
<accession>A0ABS9MKN9</accession>
<organism evidence="6 7">
    <name type="scientific">Anaeromassilibacillus senegalensis</name>
    <dbReference type="NCBI Taxonomy" id="1673717"/>
    <lineage>
        <taxon>Bacteria</taxon>
        <taxon>Bacillati</taxon>
        <taxon>Bacillota</taxon>
        <taxon>Clostridia</taxon>
        <taxon>Eubacteriales</taxon>
        <taxon>Acutalibacteraceae</taxon>
        <taxon>Anaeromassilibacillus</taxon>
    </lineage>
</organism>
<dbReference type="SUPFAM" id="SSF50156">
    <property type="entry name" value="PDZ domain-like"/>
    <property type="match status" value="1"/>
</dbReference>
<dbReference type="PANTHER" id="PTHR43343">
    <property type="entry name" value="PEPTIDASE S12"/>
    <property type="match status" value="1"/>
</dbReference>
<dbReference type="SMART" id="SM00228">
    <property type="entry name" value="PDZ"/>
    <property type="match status" value="1"/>
</dbReference>
<dbReference type="CDD" id="cd06779">
    <property type="entry name" value="cpPDZ_Deg_HtrA-like"/>
    <property type="match status" value="1"/>
</dbReference>
<keyword evidence="4" id="KW-0472">Membrane</keyword>
<keyword evidence="4" id="KW-0812">Transmembrane</keyword>
<dbReference type="SUPFAM" id="SSF50494">
    <property type="entry name" value="Trypsin-like serine proteases"/>
    <property type="match status" value="1"/>
</dbReference>
<dbReference type="InterPro" id="IPR001940">
    <property type="entry name" value="Peptidase_S1C"/>
</dbReference>
<feature type="compositionally biased region" description="Pro residues" evidence="3">
    <location>
        <begin position="16"/>
        <end position="25"/>
    </location>
</feature>
<feature type="compositionally biased region" description="Low complexity" evidence="3">
    <location>
        <begin position="239"/>
        <end position="259"/>
    </location>
</feature>
<dbReference type="InterPro" id="IPR001478">
    <property type="entry name" value="PDZ"/>
</dbReference>
<evidence type="ECO:0000256" key="2">
    <source>
        <dbReference type="ARBA" id="ARBA00022801"/>
    </source>
</evidence>
<comment type="caution">
    <text evidence="6">The sequence shown here is derived from an EMBL/GenBank/DDBJ whole genome shotgun (WGS) entry which is preliminary data.</text>
</comment>
<feature type="domain" description="PDZ" evidence="5">
    <location>
        <begin position="589"/>
        <end position="659"/>
    </location>
</feature>
<keyword evidence="2" id="KW-0378">Hydrolase</keyword>
<protein>
    <submittedName>
        <fullName evidence="6">Trypsin-like peptidase domain-containing protein</fullName>
    </submittedName>
</protein>
<keyword evidence="7" id="KW-1185">Reference proteome</keyword>
<evidence type="ECO:0000256" key="4">
    <source>
        <dbReference type="SAM" id="Phobius"/>
    </source>
</evidence>
<evidence type="ECO:0000313" key="6">
    <source>
        <dbReference type="EMBL" id="MCG4611379.1"/>
    </source>
</evidence>
<evidence type="ECO:0000256" key="3">
    <source>
        <dbReference type="SAM" id="MobiDB-lite"/>
    </source>
</evidence>
<name>A0ABS9MKN9_9FIRM</name>
<feature type="compositionally biased region" description="Polar residues" evidence="3">
    <location>
        <begin position="85"/>
        <end position="94"/>
    </location>
</feature>
<proteinExistence type="predicted"/>